<dbReference type="GO" id="GO:0019674">
    <property type="term" value="P:NAD+ metabolic process"/>
    <property type="evidence" value="ECO:0007669"/>
    <property type="project" value="InterPro"/>
</dbReference>
<keyword evidence="2" id="KW-0808">Transferase</keyword>
<protein>
    <submittedName>
        <fullName evidence="7">NAD(+) kinase</fullName>
    </submittedName>
</protein>
<keyword evidence="4" id="KW-0521">NADP</keyword>
<keyword evidence="3 7" id="KW-0418">Kinase</keyword>
<dbReference type="SUPFAM" id="SSF111331">
    <property type="entry name" value="NAD kinase/diacylglycerol kinase-like"/>
    <property type="match status" value="1"/>
</dbReference>
<dbReference type="InterPro" id="IPR017437">
    <property type="entry name" value="ATP-NAD_kinase_PpnK-typ_C"/>
</dbReference>
<dbReference type="Pfam" id="PF20143">
    <property type="entry name" value="NAD_kinase_C"/>
    <property type="match status" value="1"/>
</dbReference>
<comment type="similarity">
    <text evidence="1">Belongs to the NAD kinase family.</text>
</comment>
<sequence length="657" mass="71673">MMPPVVPLQIFQCGATDWEQSSSASTSTSTSASASASASASTSVSSFVSYNVNEDAVDIPLHAQSILSPTSIPLPVTPRITLNCSTSADGALDLEPASGDINSDPSSPDTVIAAPVDPLPASTSAATTITNNNNNTNTATQPENKSSGEAPKSDEAALLPRSKSFLQHRKGIKSVEVPRQRILEALIARQAGPQTANPMAASGMKSPGLWAPSNLNLDARGRPGFMALQSPCFYHQRFDPVIDVERVVDEIAHQDEMNMSHSDYLKTATSVREISRQLNRRTIKSAVQNVMIVTKARDNSLVVLTREVALWLMQTPRYGKPLGVNVYVDKKLKVSKRFDADGLIKENPELDGKLKYWTPDMCYSSPDTFDLVLTLGGDGTVLFTSWLFQAVVPPILSFSLGSLGFLTNFKFEEYKKHLDKVLNDGTRVSMRMRFTCTVFRAEPGENEPIEGERFEVLNELVIDRGPSPYVSHMELYGDDDHITTVAADGCIFSTPTGSTAYSLSAGGSLVHPDIPAILVTPICPHTLSFRPMILSDSMLLRVNIPEGSRATAWCSFDGRARLELRQGDYITIAASKYPFPTVLSQPQEWIDSIQRTLQWNKRAAAQKAFVKSTGDSELDLEDEWDIDTTDDSGIYTDDGDGSASSPMRRQMSLLTMA</sequence>
<comment type="caution">
    <text evidence="7">The sequence shown here is derived from an EMBL/GenBank/DDBJ whole genome shotgun (WGS) entry which is preliminary data.</text>
</comment>
<dbReference type="FunFam" id="3.40.50.10330:FF:000025">
    <property type="entry name" value="NAD+ kinase Utr1"/>
    <property type="match status" value="1"/>
</dbReference>
<feature type="compositionally biased region" description="Polar residues" evidence="6">
    <location>
        <begin position="100"/>
        <end position="109"/>
    </location>
</feature>
<evidence type="ECO:0000313" key="8">
    <source>
        <dbReference type="Proteomes" id="UP001373714"/>
    </source>
</evidence>
<dbReference type="InterPro" id="IPR016064">
    <property type="entry name" value="NAD/diacylglycerol_kinase_sf"/>
</dbReference>
<dbReference type="Proteomes" id="UP001373714">
    <property type="component" value="Unassembled WGS sequence"/>
</dbReference>
<dbReference type="Pfam" id="PF01513">
    <property type="entry name" value="NAD_kinase"/>
    <property type="match status" value="1"/>
</dbReference>
<dbReference type="HAMAP" id="MF_00361">
    <property type="entry name" value="NAD_kinase"/>
    <property type="match status" value="1"/>
</dbReference>
<dbReference type="PANTHER" id="PTHR20275:SF0">
    <property type="entry name" value="NAD KINASE"/>
    <property type="match status" value="1"/>
</dbReference>
<feature type="region of interest" description="Disordered" evidence="6">
    <location>
        <begin position="91"/>
        <end position="154"/>
    </location>
</feature>
<feature type="region of interest" description="Disordered" evidence="6">
    <location>
        <begin position="629"/>
        <end position="657"/>
    </location>
</feature>
<keyword evidence="5" id="KW-0520">NAD</keyword>
<organism evidence="7 8">
    <name type="scientific">Orbilia blumenaviensis</name>
    <dbReference type="NCBI Taxonomy" id="1796055"/>
    <lineage>
        <taxon>Eukaryota</taxon>
        <taxon>Fungi</taxon>
        <taxon>Dikarya</taxon>
        <taxon>Ascomycota</taxon>
        <taxon>Pezizomycotina</taxon>
        <taxon>Orbiliomycetes</taxon>
        <taxon>Orbiliales</taxon>
        <taxon>Orbiliaceae</taxon>
        <taxon>Orbilia</taxon>
    </lineage>
</organism>
<feature type="compositionally biased region" description="Low complexity" evidence="6">
    <location>
        <begin position="121"/>
        <end position="140"/>
    </location>
</feature>
<dbReference type="GO" id="GO:0003951">
    <property type="term" value="F:NAD+ kinase activity"/>
    <property type="evidence" value="ECO:0007669"/>
    <property type="project" value="InterPro"/>
</dbReference>
<dbReference type="Gene3D" id="3.40.50.10330">
    <property type="entry name" value="Probable inorganic polyphosphate/atp-NAD kinase, domain 1"/>
    <property type="match status" value="1"/>
</dbReference>
<name>A0AAV9U7R8_9PEZI</name>
<dbReference type="EMBL" id="JAVHNS010000013">
    <property type="protein sequence ID" value="KAK6337366.1"/>
    <property type="molecule type" value="Genomic_DNA"/>
</dbReference>
<evidence type="ECO:0000256" key="3">
    <source>
        <dbReference type="ARBA" id="ARBA00022777"/>
    </source>
</evidence>
<gene>
    <name evidence="7" type="primary">UTR1</name>
    <name evidence="7" type="ORF">TWF730_002768</name>
</gene>
<dbReference type="FunFam" id="2.60.200.30:FF:000005">
    <property type="entry name" value="NAD+ kinase Utr1"/>
    <property type="match status" value="1"/>
</dbReference>
<keyword evidence="8" id="KW-1185">Reference proteome</keyword>
<accession>A0AAV9U7R8</accession>
<evidence type="ECO:0000313" key="7">
    <source>
        <dbReference type="EMBL" id="KAK6337366.1"/>
    </source>
</evidence>
<reference evidence="7 8" key="1">
    <citation type="submission" date="2019-10" db="EMBL/GenBank/DDBJ databases">
        <authorList>
            <person name="Palmer J.M."/>
        </authorList>
    </citation>
    <scope>NUCLEOTIDE SEQUENCE [LARGE SCALE GENOMIC DNA]</scope>
    <source>
        <strain evidence="7 8">TWF730</strain>
    </source>
</reference>
<evidence type="ECO:0000256" key="5">
    <source>
        <dbReference type="ARBA" id="ARBA00023027"/>
    </source>
</evidence>
<dbReference type="AlphaFoldDB" id="A0AAV9U7R8"/>
<dbReference type="Gene3D" id="2.60.200.30">
    <property type="entry name" value="Probable inorganic polyphosphate/atp-NAD kinase, domain 2"/>
    <property type="match status" value="1"/>
</dbReference>
<evidence type="ECO:0000256" key="1">
    <source>
        <dbReference type="ARBA" id="ARBA00010995"/>
    </source>
</evidence>
<dbReference type="InterPro" id="IPR002504">
    <property type="entry name" value="NADK"/>
</dbReference>
<dbReference type="PANTHER" id="PTHR20275">
    <property type="entry name" value="NAD KINASE"/>
    <property type="match status" value="1"/>
</dbReference>
<evidence type="ECO:0000256" key="4">
    <source>
        <dbReference type="ARBA" id="ARBA00022857"/>
    </source>
</evidence>
<evidence type="ECO:0000256" key="2">
    <source>
        <dbReference type="ARBA" id="ARBA00022679"/>
    </source>
</evidence>
<dbReference type="GO" id="GO:0006741">
    <property type="term" value="P:NADP+ biosynthetic process"/>
    <property type="evidence" value="ECO:0007669"/>
    <property type="project" value="InterPro"/>
</dbReference>
<evidence type="ECO:0000256" key="6">
    <source>
        <dbReference type="SAM" id="MobiDB-lite"/>
    </source>
</evidence>
<proteinExistence type="inferred from homology"/>
<dbReference type="InterPro" id="IPR017438">
    <property type="entry name" value="ATP-NAD_kinase_N"/>
</dbReference>